<proteinExistence type="predicted"/>
<sequence>MKKNKLKLLRQGILYDVIGMSTAFIPGIGPFLDIFWAPYAAKKMSDMYEGNTGKVAAAIVFLEEILPFTDFIPTFTLMWIYTFVFASAPKQTVQTIEVEVNE</sequence>
<keyword evidence="1" id="KW-0472">Membrane</keyword>
<gene>
    <name evidence="2" type="ORF">C5O00_13335</name>
</gene>
<accession>A0A2S0HZT3</accession>
<keyword evidence="1" id="KW-1133">Transmembrane helix</keyword>
<feature type="transmembrane region" description="Helical" evidence="1">
    <location>
        <begin position="56"/>
        <end position="81"/>
    </location>
</feature>
<feature type="transmembrane region" description="Helical" evidence="1">
    <location>
        <begin position="12"/>
        <end position="36"/>
    </location>
</feature>
<reference evidence="2 3" key="1">
    <citation type="submission" date="2018-02" db="EMBL/GenBank/DDBJ databases">
        <title>Genomic analysis of the strain RR4-38 isolated from a seawater recirculating aquaculture system.</title>
        <authorList>
            <person name="Kim Y.-S."/>
            <person name="Jang Y.H."/>
            <person name="Kim K.-H."/>
        </authorList>
    </citation>
    <scope>NUCLEOTIDE SEQUENCE [LARGE SCALE GENOMIC DNA]</scope>
    <source>
        <strain evidence="2 3">RR4-38</strain>
    </source>
</reference>
<name>A0A2S0HZT3_9FLAO</name>
<evidence type="ECO:0000313" key="2">
    <source>
        <dbReference type="EMBL" id="AVI52084.1"/>
    </source>
</evidence>
<keyword evidence="3" id="KW-1185">Reference proteome</keyword>
<organism evidence="2 3">
    <name type="scientific">Pukyongia salina</name>
    <dbReference type="NCBI Taxonomy" id="2094025"/>
    <lineage>
        <taxon>Bacteria</taxon>
        <taxon>Pseudomonadati</taxon>
        <taxon>Bacteroidota</taxon>
        <taxon>Flavobacteriia</taxon>
        <taxon>Flavobacteriales</taxon>
        <taxon>Flavobacteriaceae</taxon>
        <taxon>Pukyongia</taxon>
    </lineage>
</organism>
<dbReference type="KEGG" id="aue:C5O00_13335"/>
<dbReference type="Proteomes" id="UP000238442">
    <property type="component" value="Chromosome"/>
</dbReference>
<protein>
    <submittedName>
        <fullName evidence="2">Uncharacterized protein</fullName>
    </submittedName>
</protein>
<dbReference type="RefSeq" id="WP_105217324.1">
    <property type="nucleotide sequence ID" value="NZ_CP027062.1"/>
</dbReference>
<dbReference type="OrthoDB" id="1144067at2"/>
<keyword evidence="1" id="KW-0812">Transmembrane</keyword>
<evidence type="ECO:0000313" key="3">
    <source>
        <dbReference type="Proteomes" id="UP000238442"/>
    </source>
</evidence>
<dbReference type="AlphaFoldDB" id="A0A2S0HZT3"/>
<dbReference type="EMBL" id="CP027062">
    <property type="protein sequence ID" value="AVI52084.1"/>
    <property type="molecule type" value="Genomic_DNA"/>
</dbReference>
<evidence type="ECO:0000256" key="1">
    <source>
        <dbReference type="SAM" id="Phobius"/>
    </source>
</evidence>